<proteinExistence type="predicted"/>
<keyword evidence="1" id="KW-0472">Membrane</keyword>
<comment type="caution">
    <text evidence="2">The sequence shown here is derived from an EMBL/GenBank/DDBJ whole genome shotgun (WGS) entry which is preliminary data.</text>
</comment>
<keyword evidence="1" id="KW-0812">Transmembrane</keyword>
<accession>A0A0F9CW80</accession>
<sequence length="215" mass="24386">MGFIPRRQSEIIRPFLLVPLVFLTAGYLWILPWTGFGAITDYDPEIDISVGIMNYMYTPTDLASPTANLPELKMGLYGGAYLGLKSPLFTFFFNSKNMYTTYEAGVAVNQIGANNYFISIPLTIDLSYRISLFKKKKFALQPFIGSGFDVIRSNENNTTSWQVHYLVNAGLEIKYFAWDDTSLKIKASYGILFVDDLESGFLQFIKVRFPVPFIP</sequence>
<dbReference type="AlphaFoldDB" id="A0A0F9CW80"/>
<gene>
    <name evidence="2" type="ORF">LCGC14_2274280</name>
</gene>
<dbReference type="EMBL" id="LAZR01031507">
    <property type="protein sequence ID" value="KKL53554.1"/>
    <property type="molecule type" value="Genomic_DNA"/>
</dbReference>
<protein>
    <recommendedName>
        <fullName evidence="3">Outer membrane protein beta-barrel domain-containing protein</fullName>
    </recommendedName>
</protein>
<name>A0A0F9CW80_9ZZZZ</name>
<feature type="transmembrane region" description="Helical" evidence="1">
    <location>
        <begin position="12"/>
        <end position="30"/>
    </location>
</feature>
<evidence type="ECO:0000313" key="2">
    <source>
        <dbReference type="EMBL" id="KKL53554.1"/>
    </source>
</evidence>
<keyword evidence="1" id="KW-1133">Transmembrane helix</keyword>
<evidence type="ECO:0000256" key="1">
    <source>
        <dbReference type="SAM" id="Phobius"/>
    </source>
</evidence>
<reference evidence="2" key="1">
    <citation type="journal article" date="2015" name="Nature">
        <title>Complex archaea that bridge the gap between prokaryotes and eukaryotes.</title>
        <authorList>
            <person name="Spang A."/>
            <person name="Saw J.H."/>
            <person name="Jorgensen S.L."/>
            <person name="Zaremba-Niedzwiedzka K."/>
            <person name="Martijn J."/>
            <person name="Lind A.E."/>
            <person name="van Eijk R."/>
            <person name="Schleper C."/>
            <person name="Guy L."/>
            <person name="Ettema T.J."/>
        </authorList>
    </citation>
    <scope>NUCLEOTIDE SEQUENCE</scope>
</reference>
<feature type="transmembrane region" description="Helical" evidence="1">
    <location>
        <begin position="74"/>
        <end position="93"/>
    </location>
</feature>
<evidence type="ECO:0008006" key="3">
    <source>
        <dbReference type="Google" id="ProtNLM"/>
    </source>
</evidence>
<organism evidence="2">
    <name type="scientific">marine sediment metagenome</name>
    <dbReference type="NCBI Taxonomy" id="412755"/>
    <lineage>
        <taxon>unclassified sequences</taxon>
        <taxon>metagenomes</taxon>
        <taxon>ecological metagenomes</taxon>
    </lineage>
</organism>